<comment type="similarity">
    <text evidence="4 14">Belongs to the isocitrate and isopropylmalate dehydrogenases family. LeuB type 1 subfamily.</text>
</comment>
<evidence type="ECO:0000256" key="1">
    <source>
        <dbReference type="ARBA" id="ARBA00000624"/>
    </source>
</evidence>
<protein>
    <recommendedName>
        <fullName evidence="14">3-isopropylmalate dehydrogenase</fullName>
        <ecNumber evidence="14">1.1.1.85</ecNumber>
    </recommendedName>
    <alternativeName>
        <fullName evidence="14">3-IPM-DH</fullName>
    </alternativeName>
    <alternativeName>
        <fullName evidence="14">Beta-IPM dehydrogenase</fullName>
        <shortName evidence="14">IMDH</shortName>
    </alternativeName>
</protein>
<dbReference type="EC" id="1.1.1.85" evidence="14"/>
<feature type="binding site" evidence="14">
    <location>
        <position position="105"/>
    </location>
    <ligand>
        <name>substrate</name>
    </ligand>
</feature>
<dbReference type="SMART" id="SM01329">
    <property type="entry name" value="Iso_dh"/>
    <property type="match status" value="1"/>
</dbReference>
<keyword evidence="18" id="KW-1185">Reference proteome</keyword>
<dbReference type="Pfam" id="PF00180">
    <property type="entry name" value="Iso_dh"/>
    <property type="match status" value="1"/>
</dbReference>
<dbReference type="GO" id="GO:0005829">
    <property type="term" value="C:cytosol"/>
    <property type="evidence" value="ECO:0007669"/>
    <property type="project" value="TreeGrafter"/>
</dbReference>
<feature type="binding site" evidence="14">
    <location>
        <position position="95"/>
    </location>
    <ligand>
        <name>substrate</name>
    </ligand>
</feature>
<dbReference type="PANTHER" id="PTHR42979:SF1">
    <property type="entry name" value="3-ISOPROPYLMALATE DEHYDROGENASE"/>
    <property type="match status" value="1"/>
</dbReference>
<feature type="site" description="Important for catalysis" evidence="14">
    <location>
        <position position="186"/>
    </location>
</feature>
<dbReference type="Proteomes" id="UP000235682">
    <property type="component" value="Unassembled WGS sequence"/>
</dbReference>
<dbReference type="GO" id="GO:0051287">
    <property type="term" value="F:NAD binding"/>
    <property type="evidence" value="ECO:0007669"/>
    <property type="project" value="InterPro"/>
</dbReference>
<feature type="site" description="Important for catalysis" evidence="14">
    <location>
        <position position="140"/>
    </location>
</feature>
<dbReference type="PANTHER" id="PTHR42979">
    <property type="entry name" value="3-ISOPROPYLMALATE DEHYDROGENASE"/>
    <property type="match status" value="1"/>
</dbReference>
<evidence type="ECO:0000256" key="8">
    <source>
        <dbReference type="ARBA" id="ARBA00022723"/>
    </source>
</evidence>
<keyword evidence="7 14" id="KW-0028">Amino-acid biosynthesis</keyword>
<comment type="caution">
    <text evidence="17">The sequence shown here is derived from an EMBL/GenBank/DDBJ whole genome shotgun (WGS) entry which is preliminary data.</text>
</comment>
<evidence type="ECO:0000256" key="7">
    <source>
        <dbReference type="ARBA" id="ARBA00022605"/>
    </source>
</evidence>
<keyword evidence="14" id="KW-0963">Cytoplasm</keyword>
<keyword evidence="13 14" id="KW-0100">Branched-chain amino acid biosynthesis</keyword>
<dbReference type="AlphaFoldDB" id="A0A1G8JNW4"/>
<dbReference type="FunFam" id="3.40.718.10:FF:000006">
    <property type="entry name" value="3-isopropylmalate dehydrogenase"/>
    <property type="match status" value="1"/>
</dbReference>
<evidence type="ECO:0000256" key="11">
    <source>
        <dbReference type="ARBA" id="ARBA00023027"/>
    </source>
</evidence>
<dbReference type="PROSITE" id="PS00470">
    <property type="entry name" value="IDH_IMDH"/>
    <property type="match status" value="1"/>
</dbReference>
<comment type="pathway">
    <text evidence="3 14 15">Amino-acid biosynthesis; L-leucine biosynthesis; L-leucine from 3-methyl-2-oxobutanoate: step 3/4.</text>
</comment>
<keyword evidence="12 14" id="KW-0464">Manganese</keyword>
<comment type="subunit">
    <text evidence="5 14 15">Homodimer.</text>
</comment>
<evidence type="ECO:0000256" key="15">
    <source>
        <dbReference type="RuleBase" id="RU004445"/>
    </source>
</evidence>
<dbReference type="EMBL" id="PNHE01000016">
    <property type="protein sequence ID" value="PMC58348.1"/>
    <property type="molecule type" value="Genomic_DNA"/>
</dbReference>
<name>A0A1G8JNW4_9LACT</name>
<evidence type="ECO:0000256" key="6">
    <source>
        <dbReference type="ARBA" id="ARBA00022430"/>
    </source>
</evidence>
<comment type="function">
    <text evidence="14 15">Catalyzes the oxidation of 3-carboxy-2-hydroxy-4-methylpentanoate (3-isopropylmalate) to 3-carboxy-4-methyl-2-oxopentanoate. The product decarboxylates to 4-methyl-2 oxopentanoate.</text>
</comment>
<feature type="domain" description="Isopropylmalate dehydrogenase-like" evidence="16">
    <location>
        <begin position="3"/>
        <end position="343"/>
    </location>
</feature>
<evidence type="ECO:0000259" key="16">
    <source>
        <dbReference type="SMART" id="SM01329"/>
    </source>
</evidence>
<keyword evidence="8 14" id="KW-0479">Metal-binding</keyword>
<organism evidence="17 18">
    <name type="scientific">Dolosicoccus paucivorans</name>
    <dbReference type="NCBI Taxonomy" id="84521"/>
    <lineage>
        <taxon>Bacteria</taxon>
        <taxon>Bacillati</taxon>
        <taxon>Bacillota</taxon>
        <taxon>Bacilli</taxon>
        <taxon>Lactobacillales</taxon>
        <taxon>Aerococcaceae</taxon>
        <taxon>Dolosicoccus</taxon>
    </lineage>
</organism>
<dbReference type="HAMAP" id="MF_01033">
    <property type="entry name" value="LeuB_type1"/>
    <property type="match status" value="1"/>
</dbReference>
<keyword evidence="9 14" id="KW-0460">Magnesium</keyword>
<evidence type="ECO:0000313" key="17">
    <source>
        <dbReference type="EMBL" id="PMC58348.1"/>
    </source>
</evidence>
<evidence type="ECO:0000256" key="5">
    <source>
        <dbReference type="ARBA" id="ARBA00011738"/>
    </source>
</evidence>
<comment type="subcellular location">
    <subcellularLocation>
        <location evidence="14">Cytoplasm</location>
    </subcellularLocation>
</comment>
<evidence type="ECO:0000256" key="12">
    <source>
        <dbReference type="ARBA" id="ARBA00023211"/>
    </source>
</evidence>
<keyword evidence="10 14" id="KW-0560">Oxidoreductase</keyword>
<evidence type="ECO:0000256" key="10">
    <source>
        <dbReference type="ARBA" id="ARBA00023002"/>
    </source>
</evidence>
<evidence type="ECO:0000256" key="3">
    <source>
        <dbReference type="ARBA" id="ARBA00004762"/>
    </source>
</evidence>
<dbReference type="Gene3D" id="3.40.718.10">
    <property type="entry name" value="Isopropylmalate Dehydrogenase"/>
    <property type="match status" value="1"/>
</dbReference>
<dbReference type="NCBIfam" id="TIGR00169">
    <property type="entry name" value="leuB"/>
    <property type="match status" value="1"/>
</dbReference>
<evidence type="ECO:0000256" key="14">
    <source>
        <dbReference type="HAMAP-Rule" id="MF_01033"/>
    </source>
</evidence>
<dbReference type="GO" id="GO:0003862">
    <property type="term" value="F:3-isopropylmalate dehydrogenase activity"/>
    <property type="evidence" value="ECO:0007669"/>
    <property type="project" value="UniProtKB-UniRule"/>
</dbReference>
<dbReference type="STRING" id="84521.SAMN04487994_10064"/>
<gene>
    <name evidence="14 17" type="primary">leuB</name>
    <name evidence="17" type="ORF">CJ205_04675</name>
</gene>
<keyword evidence="11 14" id="KW-0520">NAD</keyword>
<dbReference type="InterPro" id="IPR019818">
    <property type="entry name" value="IsoCit/isopropylmalate_DH_CS"/>
</dbReference>
<comment type="cofactor">
    <cofactor evidence="14 15">
        <name>Mg(2+)</name>
        <dbReference type="ChEBI" id="CHEBI:18420"/>
    </cofactor>
    <cofactor evidence="14 15">
        <name>Mn(2+)</name>
        <dbReference type="ChEBI" id="CHEBI:29035"/>
    </cofactor>
    <text evidence="14 15">Binds 1 Mg(2+) or Mn(2+) ion per subunit.</text>
</comment>
<feature type="binding site" evidence="14">
    <location>
        <position position="218"/>
    </location>
    <ligand>
        <name>Mg(2+)</name>
        <dbReference type="ChEBI" id="CHEBI:18420"/>
    </ligand>
</feature>
<dbReference type="InterPro" id="IPR004429">
    <property type="entry name" value="Isopropylmalate_DH"/>
</dbReference>
<accession>A0A1G8JNW4</accession>
<keyword evidence="6 14" id="KW-0432">Leucine biosynthesis</keyword>
<evidence type="ECO:0000256" key="9">
    <source>
        <dbReference type="ARBA" id="ARBA00022842"/>
    </source>
</evidence>
<feature type="binding site" evidence="14">
    <location>
        <position position="218"/>
    </location>
    <ligand>
        <name>substrate</name>
    </ligand>
</feature>
<evidence type="ECO:0000256" key="2">
    <source>
        <dbReference type="ARBA" id="ARBA00001936"/>
    </source>
</evidence>
<comment type="catalytic activity">
    <reaction evidence="1 14 15">
        <text>(2R,3S)-3-isopropylmalate + NAD(+) = 4-methyl-2-oxopentanoate + CO2 + NADH</text>
        <dbReference type="Rhea" id="RHEA:32271"/>
        <dbReference type="ChEBI" id="CHEBI:16526"/>
        <dbReference type="ChEBI" id="CHEBI:17865"/>
        <dbReference type="ChEBI" id="CHEBI:35121"/>
        <dbReference type="ChEBI" id="CHEBI:57540"/>
        <dbReference type="ChEBI" id="CHEBI:57945"/>
        <dbReference type="EC" id="1.1.1.85"/>
    </reaction>
</comment>
<dbReference type="SUPFAM" id="SSF53659">
    <property type="entry name" value="Isocitrate/Isopropylmalate dehydrogenase-like"/>
    <property type="match status" value="1"/>
</dbReference>
<dbReference type="RefSeq" id="WP_092084288.1">
    <property type="nucleotide sequence ID" value="NZ_FNEL01000006.1"/>
</dbReference>
<comment type="cofactor">
    <cofactor evidence="2">
        <name>Mn(2+)</name>
        <dbReference type="ChEBI" id="CHEBI:29035"/>
    </cofactor>
</comment>
<evidence type="ECO:0000313" key="18">
    <source>
        <dbReference type="Proteomes" id="UP000235682"/>
    </source>
</evidence>
<feature type="binding site" evidence="14">
    <location>
        <position position="246"/>
    </location>
    <ligand>
        <name>Mg(2+)</name>
        <dbReference type="ChEBI" id="CHEBI:18420"/>
    </ligand>
</feature>
<feature type="binding site" evidence="14">
    <location>
        <begin position="276"/>
        <end position="288"/>
    </location>
    <ligand>
        <name>NAD(+)</name>
        <dbReference type="ChEBI" id="CHEBI:57540"/>
    </ligand>
</feature>
<dbReference type="UniPathway" id="UPA00048">
    <property type="reaction ID" value="UER00072"/>
</dbReference>
<comment type="caution">
    <text evidence="14">Lacks conserved residue(s) required for the propagation of feature annotation.</text>
</comment>
<evidence type="ECO:0000256" key="13">
    <source>
        <dbReference type="ARBA" id="ARBA00023304"/>
    </source>
</evidence>
<sequence>MTHIVVLPGDGIGPEITKSALDILRAALEVTGQEDIYSFSEHWIGGAGIDAVNDPCPQETIEACKKADGILLGAIGGPQWEKAPKTPEMGLLQLRQSLELYANVRPTQVRDELVHLSPLKEEIVKGTDFVMFRELIGGLYFGKPKYYTDEEAFDTMYYSRESIERIVRQGFEMAMKRRKKLASIDKANVLANSKLWRQIVQENSKEYPKVDVEYLYVDAAAMKLIANPRDFDVIVTENLFGDILSDEASMLPGSLGLSPSASYSANGPSLYEPIHGSAPDIAGQDKANPLSMILSVTMMLKESFAEDKLAQWIEEVTFSAIEDGFLPGDLGGTTSTSTLTKEIINRLKKGASH</sequence>
<dbReference type="InterPro" id="IPR024084">
    <property type="entry name" value="IsoPropMal-DH-like_dom"/>
</dbReference>
<dbReference type="OrthoDB" id="9806254at2"/>
<feature type="binding site" evidence="14">
    <location>
        <position position="133"/>
    </location>
    <ligand>
        <name>substrate</name>
    </ligand>
</feature>
<proteinExistence type="inferred from homology"/>
<evidence type="ECO:0000256" key="4">
    <source>
        <dbReference type="ARBA" id="ARBA00008319"/>
    </source>
</evidence>
<feature type="binding site" evidence="14">
    <location>
        <position position="242"/>
    </location>
    <ligand>
        <name>Mg(2+)</name>
        <dbReference type="ChEBI" id="CHEBI:18420"/>
    </ligand>
</feature>
<dbReference type="GO" id="GO:0000287">
    <property type="term" value="F:magnesium ion binding"/>
    <property type="evidence" value="ECO:0007669"/>
    <property type="project" value="InterPro"/>
</dbReference>
<dbReference type="GO" id="GO:0009098">
    <property type="term" value="P:L-leucine biosynthetic process"/>
    <property type="evidence" value="ECO:0007669"/>
    <property type="project" value="UniProtKB-UniRule"/>
</dbReference>
<reference evidence="17 18" key="1">
    <citation type="submission" date="2017-09" db="EMBL/GenBank/DDBJ databases">
        <title>Bacterial strain isolated from the female urinary microbiota.</title>
        <authorList>
            <person name="Thomas-White K."/>
            <person name="Kumar N."/>
            <person name="Forster S."/>
            <person name="Putonti C."/>
            <person name="Lawley T."/>
            <person name="Wolfe A.J."/>
        </authorList>
    </citation>
    <scope>NUCLEOTIDE SEQUENCE [LARGE SCALE GENOMIC DNA]</scope>
    <source>
        <strain evidence="17 18">UMB0852</strain>
    </source>
</reference>